<accession>A0A1X6ZP61</accession>
<dbReference type="GO" id="GO:0003700">
    <property type="term" value="F:DNA-binding transcription factor activity"/>
    <property type="evidence" value="ECO:0007669"/>
    <property type="project" value="InterPro"/>
</dbReference>
<dbReference type="InterPro" id="IPR001034">
    <property type="entry name" value="DeoR_HTH"/>
</dbReference>
<dbReference type="SUPFAM" id="SSF100950">
    <property type="entry name" value="NagB/RpiA/CoA transferase-like"/>
    <property type="match status" value="1"/>
</dbReference>
<proteinExistence type="predicted"/>
<dbReference type="Gene3D" id="1.10.10.10">
    <property type="entry name" value="Winged helix-like DNA-binding domain superfamily/Winged helix DNA-binding domain"/>
    <property type="match status" value="1"/>
</dbReference>
<dbReference type="PANTHER" id="PTHR30363:SF44">
    <property type="entry name" value="AGA OPERON TRANSCRIPTIONAL REPRESSOR-RELATED"/>
    <property type="match status" value="1"/>
</dbReference>
<gene>
    <name evidence="4" type="primary">srlR</name>
    <name evidence="4" type="ORF">PSM7751_02835</name>
</gene>
<dbReference type="Proteomes" id="UP000193963">
    <property type="component" value="Unassembled WGS sequence"/>
</dbReference>
<dbReference type="Pfam" id="PF00455">
    <property type="entry name" value="DeoRC"/>
    <property type="match status" value="1"/>
</dbReference>
<dbReference type="RefSeq" id="WP_085888857.1">
    <property type="nucleotide sequence ID" value="NZ_FWFN01000005.1"/>
</dbReference>
<dbReference type="PRINTS" id="PR00037">
    <property type="entry name" value="HTHLACR"/>
</dbReference>
<organism evidence="4 5">
    <name type="scientific">Pseudooceanicola marinus</name>
    <dbReference type="NCBI Taxonomy" id="396013"/>
    <lineage>
        <taxon>Bacteria</taxon>
        <taxon>Pseudomonadati</taxon>
        <taxon>Pseudomonadota</taxon>
        <taxon>Alphaproteobacteria</taxon>
        <taxon>Rhodobacterales</taxon>
        <taxon>Paracoccaceae</taxon>
        <taxon>Pseudooceanicola</taxon>
    </lineage>
</organism>
<dbReference type="InterPro" id="IPR050313">
    <property type="entry name" value="Carb_Metab_HTH_regulators"/>
</dbReference>
<dbReference type="Gene3D" id="3.40.50.1360">
    <property type="match status" value="1"/>
</dbReference>
<sequence>MSELPLNEEMLPAARRQHLIEWFEANHSGASQELARMFGISVSTIRRDLDVLASEGLVKRTHGGAVAVRNRATWEPSTDVSRRTAVEEKQAIVREALRFVSPNQSLLIDTGGVVCHLLADELAKLSMPLTVITNDLYVAGALTYHENIKLHVPGGTCRPGSYSLLGAPGEAFLENIRCDIFFMSAAAVDEECVSETAIEMSQMKRAMVAAAREVILLADSARFMERALHRTVPIEQITRIITDEGLTDKSRQRFPTPVPEFVIAEM</sequence>
<dbReference type="SMART" id="SM00420">
    <property type="entry name" value="HTH_DEOR"/>
    <property type="match status" value="1"/>
</dbReference>
<dbReference type="PANTHER" id="PTHR30363">
    <property type="entry name" value="HTH-TYPE TRANSCRIPTIONAL REGULATOR SRLR-RELATED"/>
    <property type="match status" value="1"/>
</dbReference>
<evidence type="ECO:0000313" key="5">
    <source>
        <dbReference type="Proteomes" id="UP000193963"/>
    </source>
</evidence>
<dbReference type="AlphaFoldDB" id="A0A1X6ZP61"/>
<evidence type="ECO:0000313" key="4">
    <source>
        <dbReference type="EMBL" id="SLN56962.1"/>
    </source>
</evidence>
<feature type="domain" description="HTH deoR-type" evidence="3">
    <location>
        <begin position="12"/>
        <end position="67"/>
    </location>
</feature>
<keyword evidence="1" id="KW-0805">Transcription regulation</keyword>
<evidence type="ECO:0000259" key="3">
    <source>
        <dbReference type="PROSITE" id="PS51000"/>
    </source>
</evidence>
<dbReference type="SUPFAM" id="SSF46785">
    <property type="entry name" value="Winged helix' DNA-binding domain"/>
    <property type="match status" value="1"/>
</dbReference>
<evidence type="ECO:0000256" key="1">
    <source>
        <dbReference type="ARBA" id="ARBA00023015"/>
    </source>
</evidence>
<name>A0A1X6ZP61_9RHOB</name>
<dbReference type="EMBL" id="FWFN01000005">
    <property type="protein sequence ID" value="SLN56962.1"/>
    <property type="molecule type" value="Genomic_DNA"/>
</dbReference>
<dbReference type="InterPro" id="IPR036390">
    <property type="entry name" value="WH_DNA-bd_sf"/>
</dbReference>
<dbReference type="InterPro" id="IPR014036">
    <property type="entry name" value="DeoR-like_C"/>
</dbReference>
<dbReference type="SMART" id="SM01134">
    <property type="entry name" value="DeoRC"/>
    <property type="match status" value="1"/>
</dbReference>
<protein>
    <submittedName>
        <fullName evidence="4">Glucitol operon repressor</fullName>
    </submittedName>
</protein>
<keyword evidence="5" id="KW-1185">Reference proteome</keyword>
<reference evidence="4 5" key="1">
    <citation type="submission" date="2017-03" db="EMBL/GenBank/DDBJ databases">
        <authorList>
            <person name="Afonso C.L."/>
            <person name="Miller P.J."/>
            <person name="Scott M.A."/>
            <person name="Spackman E."/>
            <person name="Goraichik I."/>
            <person name="Dimitrov K.M."/>
            <person name="Suarez D.L."/>
            <person name="Swayne D.E."/>
        </authorList>
    </citation>
    <scope>NUCLEOTIDE SEQUENCE [LARGE SCALE GENOMIC DNA]</scope>
    <source>
        <strain evidence="4 5">CECT 7751</strain>
    </source>
</reference>
<dbReference type="InterPro" id="IPR037171">
    <property type="entry name" value="NagB/RpiA_transferase-like"/>
</dbReference>
<dbReference type="PROSITE" id="PS51000">
    <property type="entry name" value="HTH_DEOR_2"/>
    <property type="match status" value="1"/>
</dbReference>
<dbReference type="Pfam" id="PF08220">
    <property type="entry name" value="HTH_DeoR"/>
    <property type="match status" value="1"/>
</dbReference>
<evidence type="ECO:0000256" key="2">
    <source>
        <dbReference type="ARBA" id="ARBA00023163"/>
    </source>
</evidence>
<dbReference type="InterPro" id="IPR036388">
    <property type="entry name" value="WH-like_DNA-bd_sf"/>
</dbReference>
<keyword evidence="2" id="KW-0804">Transcription</keyword>